<dbReference type="EMBL" id="UYRR01031467">
    <property type="protein sequence ID" value="VDK50335.1"/>
    <property type="molecule type" value="Genomic_DNA"/>
</dbReference>
<proteinExistence type="predicted"/>
<dbReference type="OrthoDB" id="10568916at2759"/>
<protein>
    <submittedName>
        <fullName evidence="5">Membrane protein US9</fullName>
    </submittedName>
</protein>
<feature type="compositionally biased region" description="Basic and acidic residues" evidence="1">
    <location>
        <begin position="1"/>
        <end position="12"/>
    </location>
</feature>
<evidence type="ECO:0000256" key="2">
    <source>
        <dbReference type="SAM" id="Phobius"/>
    </source>
</evidence>
<feature type="region of interest" description="Disordered" evidence="1">
    <location>
        <begin position="1"/>
        <end position="34"/>
    </location>
</feature>
<keyword evidence="4" id="KW-1185">Reference proteome</keyword>
<gene>
    <name evidence="3" type="ORF">ASIM_LOCUS13676</name>
</gene>
<evidence type="ECO:0000313" key="5">
    <source>
        <dbReference type="WBParaSite" id="ASIM_0001424801-mRNA-1"/>
    </source>
</evidence>
<feature type="transmembrane region" description="Helical" evidence="2">
    <location>
        <begin position="107"/>
        <end position="131"/>
    </location>
</feature>
<dbReference type="WBParaSite" id="ASIM_0001424801-mRNA-1">
    <property type="protein sequence ID" value="ASIM_0001424801-mRNA-1"/>
    <property type="gene ID" value="ASIM_0001424801"/>
</dbReference>
<dbReference type="Proteomes" id="UP000267096">
    <property type="component" value="Unassembled WGS sequence"/>
</dbReference>
<evidence type="ECO:0000256" key="1">
    <source>
        <dbReference type="SAM" id="MobiDB-lite"/>
    </source>
</evidence>
<reference evidence="3 4" key="2">
    <citation type="submission" date="2018-11" db="EMBL/GenBank/DDBJ databases">
        <authorList>
            <consortium name="Pathogen Informatics"/>
        </authorList>
    </citation>
    <scope>NUCLEOTIDE SEQUENCE [LARGE SCALE GENOMIC DNA]</scope>
</reference>
<organism evidence="5">
    <name type="scientific">Anisakis simplex</name>
    <name type="common">Herring worm</name>
    <dbReference type="NCBI Taxonomy" id="6269"/>
    <lineage>
        <taxon>Eukaryota</taxon>
        <taxon>Metazoa</taxon>
        <taxon>Ecdysozoa</taxon>
        <taxon>Nematoda</taxon>
        <taxon>Chromadorea</taxon>
        <taxon>Rhabditida</taxon>
        <taxon>Spirurina</taxon>
        <taxon>Ascaridomorpha</taxon>
        <taxon>Ascaridoidea</taxon>
        <taxon>Anisakidae</taxon>
        <taxon>Anisakis</taxon>
        <taxon>Anisakis simplex complex</taxon>
    </lineage>
</organism>
<accession>A0A0M3K0B6</accession>
<keyword evidence="2" id="KW-0472">Membrane</keyword>
<evidence type="ECO:0000313" key="3">
    <source>
        <dbReference type="EMBL" id="VDK50335.1"/>
    </source>
</evidence>
<dbReference type="AlphaFoldDB" id="A0A0M3K0B6"/>
<name>A0A0M3K0B6_ANISI</name>
<feature type="compositionally biased region" description="Polar residues" evidence="1">
    <location>
        <begin position="14"/>
        <end position="34"/>
    </location>
</feature>
<reference evidence="5" key="1">
    <citation type="submission" date="2017-02" db="UniProtKB">
        <authorList>
            <consortium name="WormBaseParasite"/>
        </authorList>
    </citation>
    <scope>IDENTIFICATION</scope>
</reference>
<evidence type="ECO:0000313" key="4">
    <source>
        <dbReference type="Proteomes" id="UP000267096"/>
    </source>
</evidence>
<keyword evidence="2" id="KW-1133">Transmembrane helix</keyword>
<keyword evidence="2" id="KW-0812">Transmembrane</keyword>
<sequence>MTSTDEDSKLEFSPETSEVSRNHRSSYPVTAASSTGCTVEHSVEKHRRVSVVPIGGAWRCATNENMTARRMNTISSVSGERRPSSTTVEAFPQLGCTITDRRRICKIALIALASSLVVLVILVMIIVRFALHSP</sequence>